<keyword evidence="3" id="KW-0963">Cytoplasm</keyword>
<evidence type="ECO:0000256" key="6">
    <source>
        <dbReference type="SAM" id="Coils"/>
    </source>
</evidence>
<name>A0A7J6M5V3_PEROL</name>
<evidence type="ECO:0000256" key="2">
    <source>
        <dbReference type="ARBA" id="ARBA00004316"/>
    </source>
</evidence>
<proteinExistence type="predicted"/>
<dbReference type="GO" id="GO:0005737">
    <property type="term" value="C:cytoplasm"/>
    <property type="evidence" value="ECO:0007669"/>
    <property type="project" value="TreeGrafter"/>
</dbReference>
<dbReference type="OrthoDB" id="10254713at2759"/>
<feature type="coiled-coil region" evidence="6">
    <location>
        <begin position="186"/>
        <end position="216"/>
    </location>
</feature>
<evidence type="ECO:0000256" key="1">
    <source>
        <dbReference type="ARBA" id="ARBA00004245"/>
    </source>
</evidence>
<dbReference type="PANTHER" id="PTHR14871">
    <property type="entry name" value="DYNEIN REGULATORY COMPLEX PROTEIN 9"/>
    <property type="match status" value="1"/>
</dbReference>
<keyword evidence="4" id="KW-0206">Cytoskeleton</keyword>
<accession>A0A7J6M5V3</accession>
<protein>
    <recommendedName>
        <fullName evidence="10">Dynein regulatory complex protein 9</fullName>
    </recommendedName>
</protein>
<gene>
    <name evidence="8" type="ORF">FOZ61_009046</name>
</gene>
<sequence>MAFNSNSELGIKLSPIESFKVNVLLDEALNKFQFLNSLGTNASIHREELTRFMGDEISRSIMDQKELQTRYEALVTLRDQQLSNKLSDRVRLQEIQTTLNDITTRLGERNKNLCRNLRSNPDIPANLAKMQKERDLAQEWINDLKLELHHSFTFLHLRQKVDEEKKALNYLSVVKAREQAASMDVINLQQHLHQEYEEEKAETRQANSEIRKLKEELVRSRSVADIELRFEEKRLEARERTATNKWSSNDTTERGERAAPRHIIILRFHEEERQLLDEMEDIKERHAIEKQAALAHALSMNEKIEQINDDRTRWQDTSDREIRKAQESDIKVLTTRRNDILEELDTLQGRKDDEVMEVKLKEQKATDRRVSGEHLAIHTHLMDTAGVGLLQHQGRLYIEKRKLLDSKKGGKKGGKEGGKKKK</sequence>
<dbReference type="GO" id="GO:0044782">
    <property type="term" value="P:cilium organization"/>
    <property type="evidence" value="ECO:0007669"/>
    <property type="project" value="TreeGrafter"/>
</dbReference>
<reference evidence="8 9" key="1">
    <citation type="submission" date="2020-04" db="EMBL/GenBank/DDBJ databases">
        <title>Perkinsus olseni comparative genomics.</title>
        <authorList>
            <person name="Bogema D.R."/>
        </authorList>
    </citation>
    <scope>NUCLEOTIDE SEQUENCE [LARGE SCALE GENOMIC DNA]</scope>
    <source>
        <strain evidence="8">ATCC PRA-179</strain>
    </source>
</reference>
<comment type="caution">
    <text evidence="8">The sequence shown here is derived from an EMBL/GenBank/DDBJ whole genome shotgun (WGS) entry which is preliminary data.</text>
</comment>
<evidence type="ECO:0000313" key="9">
    <source>
        <dbReference type="Proteomes" id="UP000570595"/>
    </source>
</evidence>
<dbReference type="InterPro" id="IPR042618">
    <property type="entry name" value="IQCG"/>
</dbReference>
<dbReference type="Proteomes" id="UP000570595">
    <property type="component" value="Unassembled WGS sequence"/>
</dbReference>
<evidence type="ECO:0000256" key="5">
    <source>
        <dbReference type="ARBA" id="ARBA00023273"/>
    </source>
</evidence>
<dbReference type="PANTHER" id="PTHR14871:SF1">
    <property type="entry name" value="DYNEIN REGULATORY COMPLEX PROTEIN 9"/>
    <property type="match status" value="1"/>
</dbReference>
<feature type="region of interest" description="Disordered" evidence="7">
    <location>
        <begin position="403"/>
        <end position="422"/>
    </location>
</feature>
<evidence type="ECO:0008006" key="10">
    <source>
        <dbReference type="Google" id="ProtNLM"/>
    </source>
</evidence>
<keyword evidence="5" id="KW-0966">Cell projection</keyword>
<dbReference type="EMBL" id="JABAHT010000063">
    <property type="protein sequence ID" value="KAF4666958.1"/>
    <property type="molecule type" value="Genomic_DNA"/>
</dbReference>
<keyword evidence="6" id="KW-0175">Coiled coil</keyword>
<evidence type="ECO:0000313" key="8">
    <source>
        <dbReference type="EMBL" id="KAF4666958.1"/>
    </source>
</evidence>
<dbReference type="AlphaFoldDB" id="A0A7J6M5V3"/>
<dbReference type="GO" id="GO:0005856">
    <property type="term" value="C:cytoskeleton"/>
    <property type="evidence" value="ECO:0007669"/>
    <property type="project" value="UniProtKB-SubCell"/>
</dbReference>
<dbReference type="GO" id="GO:0031514">
    <property type="term" value="C:motile cilium"/>
    <property type="evidence" value="ECO:0007669"/>
    <property type="project" value="TreeGrafter"/>
</dbReference>
<evidence type="ECO:0000256" key="4">
    <source>
        <dbReference type="ARBA" id="ARBA00023212"/>
    </source>
</evidence>
<evidence type="ECO:0000256" key="3">
    <source>
        <dbReference type="ARBA" id="ARBA00022490"/>
    </source>
</evidence>
<comment type="subcellular location">
    <subcellularLocation>
        <location evidence="2">Cell projection</location>
    </subcellularLocation>
    <subcellularLocation>
        <location evidence="1">Cytoplasm</location>
        <location evidence="1">Cytoskeleton</location>
    </subcellularLocation>
</comment>
<organism evidence="8 9">
    <name type="scientific">Perkinsus olseni</name>
    <name type="common">Perkinsus atlanticus</name>
    <dbReference type="NCBI Taxonomy" id="32597"/>
    <lineage>
        <taxon>Eukaryota</taxon>
        <taxon>Sar</taxon>
        <taxon>Alveolata</taxon>
        <taxon>Perkinsozoa</taxon>
        <taxon>Perkinsea</taxon>
        <taxon>Perkinsida</taxon>
        <taxon>Perkinsidae</taxon>
        <taxon>Perkinsus</taxon>
    </lineage>
</organism>
<evidence type="ECO:0000256" key="7">
    <source>
        <dbReference type="SAM" id="MobiDB-lite"/>
    </source>
</evidence>